<reference evidence="4" key="4">
    <citation type="submission" date="2023-03" db="UniProtKB">
        <authorList>
            <consortium name="EnsemblPlants"/>
        </authorList>
    </citation>
    <scope>IDENTIFICATION</scope>
    <source>
        <strain evidence="4">cv. Chiifu-401-42</strain>
    </source>
</reference>
<feature type="compositionally biased region" description="Polar residues" evidence="1">
    <location>
        <begin position="77"/>
        <end position="101"/>
    </location>
</feature>
<dbReference type="Gramene" id="Bra023788.1">
    <property type="protein sequence ID" value="Bra023788.1-P"/>
    <property type="gene ID" value="Bra023788"/>
</dbReference>
<feature type="compositionally biased region" description="Basic and acidic residues" evidence="1">
    <location>
        <begin position="57"/>
        <end position="76"/>
    </location>
</feature>
<accession>A0A3P5Z920</accession>
<keyword evidence="5" id="KW-1185">Reference proteome</keyword>
<evidence type="ECO:0000313" key="2">
    <source>
        <dbReference type="EMBL" id="CAG7889471.1"/>
    </source>
</evidence>
<name>A0A3P5Z920_BRACM</name>
<protein>
    <submittedName>
        <fullName evidence="3 4">Uncharacterized protein</fullName>
    </submittedName>
</protein>
<dbReference type="Proteomes" id="UP000694005">
    <property type="component" value="Chromosome A01"/>
</dbReference>
<evidence type="ECO:0000313" key="3">
    <source>
        <dbReference type="EMBL" id="VDC76846.1"/>
    </source>
</evidence>
<dbReference type="EnsemblPlants" id="Bra023788.1">
    <property type="protein sequence ID" value="Bra023788.1-P"/>
    <property type="gene ID" value="Bra023788"/>
</dbReference>
<evidence type="ECO:0000313" key="5">
    <source>
        <dbReference type="Proteomes" id="UP000011750"/>
    </source>
</evidence>
<gene>
    <name evidence="3" type="ORF">BRAA01T03348Z</name>
    <name evidence="2" type="ORF">BRAPAZ1V2_A01P35470.2</name>
</gene>
<sequence>MMKLFHYDGDFVKILFYKNDDFAMNMVFCSGDDEMCTVVSCVFVTEREDAPDALVRIRESDDGDERGVSDLEDQRSRCSSTVNVTLTPSQFPSQPQMNQAM</sequence>
<evidence type="ECO:0000256" key="1">
    <source>
        <dbReference type="SAM" id="MobiDB-lite"/>
    </source>
</evidence>
<organism evidence="3">
    <name type="scientific">Brassica campestris</name>
    <name type="common">Field mustard</name>
    <dbReference type="NCBI Taxonomy" id="3711"/>
    <lineage>
        <taxon>Eukaryota</taxon>
        <taxon>Viridiplantae</taxon>
        <taxon>Streptophyta</taxon>
        <taxon>Embryophyta</taxon>
        <taxon>Tracheophyta</taxon>
        <taxon>Spermatophyta</taxon>
        <taxon>Magnoliopsida</taxon>
        <taxon>eudicotyledons</taxon>
        <taxon>Gunneridae</taxon>
        <taxon>Pentapetalae</taxon>
        <taxon>rosids</taxon>
        <taxon>malvids</taxon>
        <taxon>Brassicales</taxon>
        <taxon>Brassicaceae</taxon>
        <taxon>Brassiceae</taxon>
        <taxon>Brassica</taxon>
    </lineage>
</organism>
<dbReference type="Proteomes" id="UP000011750">
    <property type="component" value="Chromosome A01"/>
</dbReference>
<proteinExistence type="predicted"/>
<dbReference type="OMA" id="GDDEMCT"/>
<dbReference type="EMBL" id="LR031571">
    <property type="protein sequence ID" value="VDC76846.1"/>
    <property type="molecule type" value="Genomic_DNA"/>
</dbReference>
<evidence type="ECO:0000313" key="4">
    <source>
        <dbReference type="EnsemblPlants" id="Bra023788.1-P"/>
    </source>
</evidence>
<reference evidence="5" key="2">
    <citation type="journal article" date="2018" name="Hortic Res">
        <title>Improved Brassica rapa reference genome by single-molecule sequencing and chromosome conformation capture technologies.</title>
        <authorList>
            <person name="Zhang L."/>
            <person name="Cai X."/>
            <person name="Wu J."/>
            <person name="Liu M."/>
            <person name="Grob S."/>
            <person name="Cheng F."/>
            <person name="Liang J."/>
            <person name="Cai C."/>
            <person name="Liu Z."/>
            <person name="Liu B."/>
            <person name="Wang F."/>
            <person name="Li S."/>
            <person name="Liu F."/>
            <person name="Li X."/>
            <person name="Cheng L."/>
            <person name="Yang W."/>
            <person name="Li M.H."/>
            <person name="Grossniklaus U."/>
            <person name="Zheng H."/>
            <person name="Wang X."/>
        </authorList>
    </citation>
    <scope>NUCLEOTIDE SEQUENCE [LARGE SCALE GENOMIC DNA]</scope>
    <source>
        <strain evidence="5">cv. Chiifu-401-42</strain>
    </source>
</reference>
<reference evidence="5" key="1">
    <citation type="journal article" date="2011" name="Nat. Genet.">
        <title>The genome of the mesopolyploid crop species Brassica rapa.</title>
        <authorList>
            <consortium name="Brassica rapa Genome Sequencing Project Consortium"/>
            <person name="Wang X."/>
            <person name="Wang H."/>
            <person name="Wang J."/>
            <person name="Sun R."/>
            <person name="Wu J."/>
            <person name="Liu S."/>
            <person name="Bai Y."/>
            <person name="Mun J.H."/>
            <person name="Bancroft I."/>
            <person name="Cheng F."/>
            <person name="Huang S."/>
            <person name="Li X."/>
            <person name="Hua W."/>
            <person name="Wang J."/>
            <person name="Wang X."/>
            <person name="Freeling M."/>
            <person name="Pires J.C."/>
            <person name="Paterson A.H."/>
            <person name="Chalhoub B."/>
            <person name="Wang B."/>
            <person name="Hayward A."/>
            <person name="Sharpe A.G."/>
            <person name="Park B.S."/>
            <person name="Weisshaar B."/>
            <person name="Liu B."/>
            <person name="Li B."/>
            <person name="Liu B."/>
            <person name="Tong C."/>
            <person name="Song C."/>
            <person name="Duran C."/>
            <person name="Peng C."/>
            <person name="Geng C."/>
            <person name="Koh C."/>
            <person name="Lin C."/>
            <person name="Edwards D."/>
            <person name="Mu D."/>
            <person name="Shen D."/>
            <person name="Soumpourou E."/>
            <person name="Li F."/>
            <person name="Fraser F."/>
            <person name="Conant G."/>
            <person name="Lassalle G."/>
            <person name="King G.J."/>
            <person name="Bonnema G."/>
            <person name="Tang H."/>
            <person name="Wang H."/>
            <person name="Belcram H."/>
            <person name="Zhou H."/>
            <person name="Hirakawa H."/>
            <person name="Abe H."/>
            <person name="Guo H."/>
            <person name="Wang H."/>
            <person name="Jin H."/>
            <person name="Parkin I.A."/>
            <person name="Batley J."/>
            <person name="Kim J.S."/>
            <person name="Just J."/>
            <person name="Li J."/>
            <person name="Xu J."/>
            <person name="Deng J."/>
            <person name="Kim J.A."/>
            <person name="Li J."/>
            <person name="Yu J."/>
            <person name="Meng J."/>
            <person name="Wang J."/>
            <person name="Min J."/>
            <person name="Poulain J."/>
            <person name="Wang J."/>
            <person name="Hatakeyama K."/>
            <person name="Wu K."/>
            <person name="Wang L."/>
            <person name="Fang L."/>
            <person name="Trick M."/>
            <person name="Links M.G."/>
            <person name="Zhao M."/>
            <person name="Jin M."/>
            <person name="Ramchiary N."/>
            <person name="Drou N."/>
            <person name="Berkman P.J."/>
            <person name="Cai Q."/>
            <person name="Huang Q."/>
            <person name="Li R."/>
            <person name="Tabata S."/>
            <person name="Cheng S."/>
            <person name="Zhang S."/>
            <person name="Zhang S."/>
            <person name="Huang S."/>
            <person name="Sato S."/>
            <person name="Sun S."/>
            <person name="Kwon S.J."/>
            <person name="Choi S.R."/>
            <person name="Lee T.H."/>
            <person name="Fan W."/>
            <person name="Zhao X."/>
            <person name="Tan X."/>
            <person name="Xu X."/>
            <person name="Wang Y."/>
            <person name="Qiu Y."/>
            <person name="Yin Y."/>
            <person name="Li Y."/>
            <person name="Du Y."/>
            <person name="Liao Y."/>
            <person name="Lim Y."/>
            <person name="Narusaka Y."/>
            <person name="Wang Y."/>
            <person name="Wang Z."/>
            <person name="Li Z."/>
            <person name="Wang Z."/>
            <person name="Xiong Z."/>
            <person name="Zhang Z."/>
        </authorList>
    </citation>
    <scope>NUCLEOTIDE SEQUENCE [LARGE SCALE GENOMIC DNA]</scope>
    <source>
        <strain evidence="5">cv. Chiifu-401-42</strain>
    </source>
</reference>
<dbReference type="EMBL" id="LS974617">
    <property type="protein sequence ID" value="CAG7889471.1"/>
    <property type="molecule type" value="Genomic_DNA"/>
</dbReference>
<accession>M4E4T4</accession>
<reference evidence="3" key="3">
    <citation type="submission" date="2018-11" db="EMBL/GenBank/DDBJ databases">
        <authorList>
            <consortium name="Genoscope - CEA"/>
            <person name="William W."/>
        </authorList>
    </citation>
    <scope>NUCLEOTIDE SEQUENCE</scope>
</reference>
<dbReference type="AlphaFoldDB" id="A0A3P5Z920"/>
<dbReference type="HOGENOM" id="CLU_2295642_0_0_1"/>
<feature type="region of interest" description="Disordered" evidence="1">
    <location>
        <begin position="57"/>
        <end position="101"/>
    </location>
</feature>
<dbReference type="Gramene" id="A01p35470.2_BraZ1">
    <property type="protein sequence ID" value="A01p35470.2_BraZ1.CDS.1"/>
    <property type="gene ID" value="A01g35470.2_BraZ1"/>
</dbReference>